<proteinExistence type="predicted"/>
<reference evidence="1" key="1">
    <citation type="journal article" date="2021" name="Proc. Natl. Acad. Sci. U.S.A.">
        <title>A Catalog of Tens of Thousands of Viruses from Human Metagenomes Reveals Hidden Associations with Chronic Diseases.</title>
        <authorList>
            <person name="Tisza M.J."/>
            <person name="Buck C.B."/>
        </authorList>
    </citation>
    <scope>NUCLEOTIDE SEQUENCE</scope>
    <source>
        <strain evidence="1">CtKZW4</strain>
    </source>
</reference>
<accession>A0A8S5NAS6</accession>
<sequence>MKNNSAKPLFRGGADLASINSAVEMCLKEYRQRSSFKPDVMTYLLDKAKRFVKTSSTKGK</sequence>
<protein>
    <submittedName>
        <fullName evidence="1">Uncharacterized protein</fullName>
    </submittedName>
</protein>
<dbReference type="EMBL" id="BK015123">
    <property type="protein sequence ID" value="DAD91901.1"/>
    <property type="molecule type" value="Genomic_DNA"/>
</dbReference>
<organism evidence="1">
    <name type="scientific">Myoviridae sp. ctKZW4</name>
    <dbReference type="NCBI Taxonomy" id="2826639"/>
    <lineage>
        <taxon>Viruses</taxon>
        <taxon>Duplodnaviria</taxon>
        <taxon>Heunggongvirae</taxon>
        <taxon>Uroviricota</taxon>
        <taxon>Caudoviricetes</taxon>
    </lineage>
</organism>
<name>A0A8S5NAS6_9CAUD</name>
<evidence type="ECO:0000313" key="1">
    <source>
        <dbReference type="EMBL" id="DAD91901.1"/>
    </source>
</evidence>